<dbReference type="SFLD" id="SFLDS00003">
    <property type="entry name" value="Haloacid_Dehalogenase"/>
    <property type="match status" value="1"/>
</dbReference>
<proteinExistence type="inferred from homology"/>
<sequence>MKKVIAIDMDQVLADLLSDWVANINTHDDPFLKEEDILCWDIKKYTNTNNNVYRHLDYNLFRNLDVIEGSQRVTKELMKKYEVYVVTTATNHPDSLKAKLEWLTEYFPFIPHSNVVLCGNKNIIKADIMIDDGIHNLESFEGMKILFDAPHNRNENRFIRVMNWEEIERKLL</sequence>
<dbReference type="RefSeq" id="WP_169507082.1">
    <property type="nucleotide sequence ID" value="NZ_CP051860.2"/>
</dbReference>
<evidence type="ECO:0000256" key="2">
    <source>
        <dbReference type="PIRSR" id="PIRSR610708-1"/>
    </source>
</evidence>
<reference evidence="3" key="1">
    <citation type="submission" date="2020-04" db="EMBL/GenBank/DDBJ databases">
        <title>Phage recombination drives evolution of spore-forming Bacilli.</title>
        <authorList>
            <person name="Dragos A."/>
            <person name="Kovacs A.T."/>
        </authorList>
    </citation>
    <scope>NUCLEOTIDE SEQUENCE</scope>
    <source>
        <strain evidence="3">168</strain>
    </source>
</reference>
<gene>
    <name evidence="3" type="ORF">HIR78_10960</name>
</gene>
<dbReference type="Gene3D" id="1.10.40.40">
    <property type="entry name" value="Deoxyribonucleotidase, domain 2"/>
    <property type="match status" value="1"/>
</dbReference>
<dbReference type="GO" id="GO:0009264">
    <property type="term" value="P:deoxyribonucleotide catabolic process"/>
    <property type="evidence" value="ECO:0007669"/>
    <property type="project" value="InterPro"/>
</dbReference>
<dbReference type="SFLD" id="SFLDG01126">
    <property type="entry name" value="C1.2:_Nucleotidase_Like"/>
    <property type="match status" value="1"/>
</dbReference>
<dbReference type="Pfam" id="PF06941">
    <property type="entry name" value="NT5C"/>
    <property type="match status" value="1"/>
</dbReference>
<dbReference type="PANTHER" id="PTHR16504:SF4">
    <property type="entry name" value="5'(3')-DEOXYRIBONUCLEOTIDASE"/>
    <property type="match status" value="1"/>
</dbReference>
<protein>
    <submittedName>
        <fullName evidence="3">5'-3'-deoxyribonucleotidase</fullName>
    </submittedName>
</protein>
<feature type="active site" description="Proton donor" evidence="2">
    <location>
        <position position="10"/>
    </location>
</feature>
<dbReference type="InterPro" id="IPR010708">
    <property type="entry name" value="5'(3')-deoxyribonucleotidase"/>
</dbReference>
<dbReference type="PANTHER" id="PTHR16504">
    <property type="entry name" value="5'(3')-DEOXYRIBONUCLEOTIDASE"/>
    <property type="match status" value="1"/>
</dbReference>
<dbReference type="Gene3D" id="3.40.50.1000">
    <property type="entry name" value="HAD superfamily/HAD-like"/>
    <property type="match status" value="1"/>
</dbReference>
<dbReference type="InterPro" id="IPR036412">
    <property type="entry name" value="HAD-like_sf"/>
</dbReference>
<dbReference type="SFLD" id="SFLDG01146">
    <property type="entry name" value="C1.2.2"/>
    <property type="match status" value="1"/>
</dbReference>
<accession>A0A6M3ZBU1</accession>
<evidence type="ECO:0000256" key="1">
    <source>
        <dbReference type="ARBA" id="ARBA00009589"/>
    </source>
</evidence>
<dbReference type="InterPro" id="IPR023214">
    <property type="entry name" value="HAD_sf"/>
</dbReference>
<dbReference type="EMBL" id="CP052842">
    <property type="protein sequence ID" value="QJP88519.1"/>
    <property type="molecule type" value="Genomic_DNA"/>
</dbReference>
<name>A0A6M3ZBU1_BACSU</name>
<comment type="similarity">
    <text evidence="1">Belongs to the 5'(3')-deoxyribonucleotidase family.</text>
</comment>
<dbReference type="AlphaFoldDB" id="A0A6M3ZBU1"/>
<feature type="active site" description="Nucleophile" evidence="2">
    <location>
        <position position="8"/>
    </location>
</feature>
<evidence type="ECO:0000313" key="3">
    <source>
        <dbReference type="EMBL" id="QJP88519.1"/>
    </source>
</evidence>
<dbReference type="GO" id="GO:0008253">
    <property type="term" value="F:5'-nucleotidase activity"/>
    <property type="evidence" value="ECO:0007669"/>
    <property type="project" value="InterPro"/>
</dbReference>
<dbReference type="SUPFAM" id="SSF56784">
    <property type="entry name" value="HAD-like"/>
    <property type="match status" value="1"/>
</dbReference>
<organism evidence="3">
    <name type="scientific">Bacillus subtilis (strain 168)</name>
    <dbReference type="NCBI Taxonomy" id="224308"/>
    <lineage>
        <taxon>Bacteria</taxon>
        <taxon>Bacillati</taxon>
        <taxon>Bacillota</taxon>
        <taxon>Bacilli</taxon>
        <taxon>Bacillales</taxon>
        <taxon>Bacillaceae</taxon>
        <taxon>Bacillus</taxon>
    </lineage>
</organism>